<dbReference type="Pfam" id="PF00583">
    <property type="entry name" value="Acetyltransf_1"/>
    <property type="match status" value="1"/>
</dbReference>
<sequence length="461" mass="51224">MNPTEERTLPQLVMRRSDLSDLPDMAESQLPSGFHLRSYEAGDDAAWESIIRRAFGWERNFGREIAGHACFKPERVLFICAGAAPVATACAWHEPGWGTDSGYLHMVAVDPDYAGMGLGYAVSLAALRQMRAEGRRQAVLETDDFLLPAIVTYFKLGFQPEARDEVQRERWKKVCQTLNYPFMQAETRPGNPAIPNEDALVIHPSGRVYGVIDGVSAIDAYRGESEQSGGYIASRLLAAELLAADPRADLRETVLRANSLLLERMREAGVETANAAARWGAVFAVVKVHSGYFEFVQSGDCMILVRYRDGSVRTVTRNQVAGLDLETLHAKRELEEAGTWTKAEISQMLRPHAERNRHKANTLEGYSVMNGDPALESFMESGRISLAGVLKIYLVSDGMYHFIENSPDPEKWRKLADRLDALGIGPYIDDLCAQEALDPSCERHPRHKVSDDKSAVILDVV</sequence>
<accession>A0A6N8ER44</accession>
<evidence type="ECO:0000313" key="2">
    <source>
        <dbReference type="EMBL" id="MUG22399.1"/>
    </source>
</evidence>
<dbReference type="Gene3D" id="3.60.40.10">
    <property type="entry name" value="PPM-type phosphatase domain"/>
    <property type="match status" value="1"/>
</dbReference>
<name>A0A6N8ER44_PAEMA</name>
<dbReference type="AlphaFoldDB" id="A0A6N8ER44"/>
<dbReference type="PROSITE" id="PS51186">
    <property type="entry name" value="GNAT"/>
    <property type="match status" value="1"/>
</dbReference>
<reference evidence="2 3" key="1">
    <citation type="submission" date="2019-11" db="EMBL/GenBank/DDBJ databases">
        <title>Draft genome sequences of five Paenibacillus species of dairy origin.</title>
        <authorList>
            <person name="Olajide A.M."/>
            <person name="Chen S."/>
            <person name="Lapointe G."/>
        </authorList>
    </citation>
    <scope>NUCLEOTIDE SEQUENCE [LARGE SCALE GENOMIC DNA]</scope>
    <source>
        <strain evidence="2 3">3CT49</strain>
    </source>
</reference>
<dbReference type="EMBL" id="WNZZ01000004">
    <property type="protein sequence ID" value="MUG22399.1"/>
    <property type="molecule type" value="Genomic_DNA"/>
</dbReference>
<gene>
    <name evidence="2" type="ORF">GNQ08_08230</name>
</gene>
<dbReference type="Gene3D" id="3.40.630.30">
    <property type="match status" value="1"/>
</dbReference>
<dbReference type="Pfam" id="PF13672">
    <property type="entry name" value="PP2C_2"/>
    <property type="match status" value="1"/>
</dbReference>
<feature type="domain" description="N-acetyltransferase" evidence="1">
    <location>
        <begin position="34"/>
        <end position="176"/>
    </location>
</feature>
<dbReference type="SUPFAM" id="SSF81606">
    <property type="entry name" value="PP2C-like"/>
    <property type="match status" value="1"/>
</dbReference>
<proteinExistence type="predicted"/>
<dbReference type="SUPFAM" id="SSF55729">
    <property type="entry name" value="Acyl-CoA N-acyltransferases (Nat)"/>
    <property type="match status" value="1"/>
</dbReference>
<evidence type="ECO:0000313" key="3">
    <source>
        <dbReference type="Proteomes" id="UP000442469"/>
    </source>
</evidence>
<dbReference type="InterPro" id="IPR001932">
    <property type="entry name" value="PPM-type_phosphatase-like_dom"/>
</dbReference>
<keyword evidence="2" id="KW-0808">Transferase</keyword>
<protein>
    <submittedName>
        <fullName evidence="2">GNAT family N-acetyltransferase</fullName>
    </submittedName>
</protein>
<dbReference type="RefSeq" id="WP_155619743.1">
    <property type="nucleotide sequence ID" value="NZ_CP086393.1"/>
</dbReference>
<comment type="caution">
    <text evidence="2">The sequence shown here is derived from an EMBL/GenBank/DDBJ whole genome shotgun (WGS) entry which is preliminary data.</text>
</comment>
<dbReference type="GO" id="GO:0016747">
    <property type="term" value="F:acyltransferase activity, transferring groups other than amino-acyl groups"/>
    <property type="evidence" value="ECO:0007669"/>
    <property type="project" value="InterPro"/>
</dbReference>
<dbReference type="InterPro" id="IPR000182">
    <property type="entry name" value="GNAT_dom"/>
</dbReference>
<dbReference type="CDD" id="cd04301">
    <property type="entry name" value="NAT_SF"/>
    <property type="match status" value="1"/>
</dbReference>
<dbReference type="InterPro" id="IPR016181">
    <property type="entry name" value="Acyl_CoA_acyltransferase"/>
</dbReference>
<evidence type="ECO:0000259" key="1">
    <source>
        <dbReference type="PROSITE" id="PS51186"/>
    </source>
</evidence>
<dbReference type="Proteomes" id="UP000442469">
    <property type="component" value="Unassembled WGS sequence"/>
</dbReference>
<dbReference type="InterPro" id="IPR036457">
    <property type="entry name" value="PPM-type-like_dom_sf"/>
</dbReference>
<organism evidence="2 3">
    <name type="scientific">Paenibacillus macerans</name>
    <name type="common">Bacillus macerans</name>
    <dbReference type="NCBI Taxonomy" id="44252"/>
    <lineage>
        <taxon>Bacteria</taxon>
        <taxon>Bacillati</taxon>
        <taxon>Bacillota</taxon>
        <taxon>Bacilli</taxon>
        <taxon>Bacillales</taxon>
        <taxon>Paenibacillaceae</taxon>
        <taxon>Paenibacillus</taxon>
    </lineage>
</organism>